<name>A0A1H0V1V1_HALAD</name>
<organism evidence="1 2">
    <name type="scientific">Halobacillus aidingensis</name>
    <dbReference type="NCBI Taxonomy" id="240303"/>
    <lineage>
        <taxon>Bacteria</taxon>
        <taxon>Bacillati</taxon>
        <taxon>Bacillota</taxon>
        <taxon>Bacilli</taxon>
        <taxon>Bacillales</taxon>
        <taxon>Bacillaceae</taxon>
        <taxon>Halobacillus</taxon>
    </lineage>
</organism>
<keyword evidence="2" id="KW-1185">Reference proteome</keyword>
<dbReference type="Proteomes" id="UP000198860">
    <property type="component" value="Unassembled WGS sequence"/>
</dbReference>
<evidence type="ECO:0000313" key="2">
    <source>
        <dbReference type="Proteomes" id="UP000198860"/>
    </source>
</evidence>
<gene>
    <name evidence="1" type="ORF">SAMN05421677_1301</name>
</gene>
<dbReference type="AlphaFoldDB" id="A0A1H0V1V1"/>
<protein>
    <submittedName>
        <fullName evidence="1">Uncharacterized protein</fullName>
    </submittedName>
</protein>
<reference evidence="2" key="1">
    <citation type="submission" date="2016-10" db="EMBL/GenBank/DDBJ databases">
        <authorList>
            <person name="Varghese N."/>
            <person name="Submissions S."/>
        </authorList>
    </citation>
    <scope>NUCLEOTIDE SEQUENCE [LARGE SCALE GENOMIC DNA]</scope>
    <source>
        <strain evidence="2">CGMCC 1.3703</strain>
    </source>
</reference>
<proteinExistence type="predicted"/>
<accession>A0A1H0V1V1</accession>
<feature type="non-terminal residue" evidence="1">
    <location>
        <position position="40"/>
    </location>
</feature>
<sequence>MENDVQAFIPSLKQKTKHLLREETVKSVGDLRQGGEARMA</sequence>
<evidence type="ECO:0000313" key="1">
    <source>
        <dbReference type="EMBL" id="SDP72158.1"/>
    </source>
</evidence>
<dbReference type="EMBL" id="FNIZ01000030">
    <property type="protein sequence ID" value="SDP72158.1"/>
    <property type="molecule type" value="Genomic_DNA"/>
</dbReference>